<evidence type="ECO:0000259" key="1">
    <source>
        <dbReference type="Pfam" id="PF26570"/>
    </source>
</evidence>
<dbReference type="AlphaFoldDB" id="A0A0D8XIP6"/>
<protein>
    <recommendedName>
        <fullName evidence="1">Unconventional myosin-XV-like domain-containing protein</fullName>
    </recommendedName>
</protein>
<dbReference type="Pfam" id="PF26570">
    <property type="entry name" value="MYO15"/>
    <property type="match status" value="1"/>
</dbReference>
<reference evidence="2 3" key="1">
    <citation type="submission" date="2013-11" db="EMBL/GenBank/DDBJ databases">
        <title>Draft genome of the bovine lungworm Dictyocaulus viviparus.</title>
        <authorList>
            <person name="Mitreva M."/>
        </authorList>
    </citation>
    <scope>NUCLEOTIDE SEQUENCE [LARGE SCALE GENOMIC DNA]</scope>
    <source>
        <strain evidence="2 3">HannoverDv2000</strain>
    </source>
</reference>
<dbReference type="EMBL" id="KN716700">
    <property type="protein sequence ID" value="KJH42171.1"/>
    <property type="molecule type" value="Genomic_DNA"/>
</dbReference>
<name>A0A0D8XIP6_DICVI</name>
<dbReference type="Proteomes" id="UP000053766">
    <property type="component" value="Unassembled WGS sequence"/>
</dbReference>
<accession>A0A0D8XIP6</accession>
<dbReference type="STRING" id="29172.A0A0D8XIP6"/>
<evidence type="ECO:0000313" key="2">
    <source>
        <dbReference type="EMBL" id="KJH42171.1"/>
    </source>
</evidence>
<keyword evidence="3" id="KW-1185">Reference proteome</keyword>
<proteinExistence type="predicted"/>
<dbReference type="OrthoDB" id="5865309at2759"/>
<dbReference type="InterPro" id="IPR059004">
    <property type="entry name" value="MYO15"/>
</dbReference>
<evidence type="ECO:0000313" key="3">
    <source>
        <dbReference type="Proteomes" id="UP000053766"/>
    </source>
</evidence>
<feature type="domain" description="Unconventional myosin-XV-like" evidence="1">
    <location>
        <begin position="30"/>
        <end position="81"/>
    </location>
</feature>
<sequence length="268" mass="31352">MYGTFPACYQKTPPGECIQKPWKYKIGKTMFHPEELMSDLCILNEVFSQIISDCRDDLACHINAHEREDIVDILRLHGVQLLLPSALENSSEVVDHFSFSDLVMVNVEDDIFLCLCPRNRMTVRLRTIMAHQIKAQIDKGLFGRIEEKFLSFMKGDTIEIVCFYDLCVTCLRLRCKLITYVFFLRLILPPKKNHHLDRGLMRKVTESSPTQPFPCEEVREDVGHMNDHEYTMLEFALTHFRVPKRFEDNHKKNSLFLIAFIKVSFLNM</sequence>
<reference evidence="3" key="2">
    <citation type="journal article" date="2016" name="Sci. Rep.">
        <title>Dictyocaulus viviparus genome, variome and transcriptome elucidate lungworm biology and support future intervention.</title>
        <authorList>
            <person name="McNulty S.N."/>
            <person name="Strube C."/>
            <person name="Rosa B.A."/>
            <person name="Martin J.C."/>
            <person name="Tyagi R."/>
            <person name="Choi Y.J."/>
            <person name="Wang Q."/>
            <person name="Hallsworth Pepin K."/>
            <person name="Zhang X."/>
            <person name="Ozersky P."/>
            <person name="Wilson R.K."/>
            <person name="Sternberg P.W."/>
            <person name="Gasser R.B."/>
            <person name="Mitreva M."/>
        </authorList>
    </citation>
    <scope>NUCLEOTIDE SEQUENCE [LARGE SCALE GENOMIC DNA]</scope>
    <source>
        <strain evidence="3">HannoverDv2000</strain>
    </source>
</reference>
<gene>
    <name evidence="2" type="ORF">DICVIV_11840</name>
</gene>
<organism evidence="2 3">
    <name type="scientific">Dictyocaulus viviparus</name>
    <name type="common">Bovine lungworm</name>
    <dbReference type="NCBI Taxonomy" id="29172"/>
    <lineage>
        <taxon>Eukaryota</taxon>
        <taxon>Metazoa</taxon>
        <taxon>Ecdysozoa</taxon>
        <taxon>Nematoda</taxon>
        <taxon>Chromadorea</taxon>
        <taxon>Rhabditida</taxon>
        <taxon>Rhabditina</taxon>
        <taxon>Rhabditomorpha</taxon>
        <taxon>Strongyloidea</taxon>
        <taxon>Metastrongylidae</taxon>
        <taxon>Dictyocaulus</taxon>
    </lineage>
</organism>